<keyword evidence="4" id="KW-0456">Lyase</keyword>
<organism evidence="5 6">
    <name type="scientific">Juglans regia</name>
    <name type="common">English walnut</name>
    <dbReference type="NCBI Taxonomy" id="51240"/>
    <lineage>
        <taxon>Eukaryota</taxon>
        <taxon>Viridiplantae</taxon>
        <taxon>Streptophyta</taxon>
        <taxon>Embryophyta</taxon>
        <taxon>Tracheophyta</taxon>
        <taxon>Spermatophyta</taxon>
        <taxon>Magnoliopsida</taxon>
        <taxon>eudicotyledons</taxon>
        <taxon>Gunneridae</taxon>
        <taxon>Pentapetalae</taxon>
        <taxon>rosids</taxon>
        <taxon>fabids</taxon>
        <taxon>Fagales</taxon>
        <taxon>Juglandaceae</taxon>
        <taxon>Juglans</taxon>
    </lineage>
</organism>
<keyword evidence="2" id="KW-0479">Metal-binding</keyword>
<protein>
    <submittedName>
        <fullName evidence="6">Myrcene synthase, chloroplastic-like</fullName>
    </submittedName>
</protein>
<keyword evidence="3" id="KW-0460">Magnesium</keyword>
<evidence type="ECO:0000256" key="2">
    <source>
        <dbReference type="ARBA" id="ARBA00022723"/>
    </source>
</evidence>
<reference evidence="6" key="1">
    <citation type="submission" date="2025-08" db="UniProtKB">
        <authorList>
            <consortium name="RefSeq"/>
        </authorList>
    </citation>
    <scope>IDENTIFICATION</scope>
    <source>
        <tissue evidence="6">Leaves</tissue>
    </source>
</reference>
<keyword evidence="5" id="KW-1185">Reference proteome</keyword>
<dbReference type="InterPro" id="IPR008930">
    <property type="entry name" value="Terpenoid_cyclase/PrenylTrfase"/>
</dbReference>
<dbReference type="GO" id="GO:0000287">
    <property type="term" value="F:magnesium ion binding"/>
    <property type="evidence" value="ECO:0007669"/>
    <property type="project" value="InterPro"/>
</dbReference>
<dbReference type="OrthoDB" id="1936865at2759"/>
<proteinExistence type="predicted"/>
<evidence type="ECO:0000256" key="3">
    <source>
        <dbReference type="ARBA" id="ARBA00022842"/>
    </source>
</evidence>
<dbReference type="InterPro" id="IPR036965">
    <property type="entry name" value="Terpene_synth_N_sf"/>
</dbReference>
<dbReference type="SUPFAM" id="SSF48239">
    <property type="entry name" value="Terpenoid cyclases/Protein prenyltransferases"/>
    <property type="match status" value="1"/>
</dbReference>
<dbReference type="Proteomes" id="UP000235220">
    <property type="component" value="Chromosome 13"/>
</dbReference>
<dbReference type="Gene3D" id="1.50.10.130">
    <property type="entry name" value="Terpene synthase, N-terminal domain"/>
    <property type="match status" value="1"/>
</dbReference>
<evidence type="ECO:0000256" key="1">
    <source>
        <dbReference type="ARBA" id="ARBA00001946"/>
    </source>
</evidence>
<dbReference type="AlphaFoldDB" id="A0A2I4FB84"/>
<dbReference type="CDD" id="cd00684">
    <property type="entry name" value="Terpene_cyclase_plant_C1"/>
    <property type="match status" value="1"/>
</dbReference>
<dbReference type="KEGG" id="jre:108997200"/>
<accession>A0A2I4FB84</accession>
<comment type="cofactor">
    <cofactor evidence="1">
        <name>Mg(2+)</name>
        <dbReference type="ChEBI" id="CHEBI:18420"/>
    </cofactor>
</comment>
<gene>
    <name evidence="6" type="primary">LOC108997200</name>
</gene>
<dbReference type="Pfam" id="PF01397">
    <property type="entry name" value="Terpene_synth"/>
    <property type="match status" value="1"/>
</dbReference>
<dbReference type="GeneID" id="108997200"/>
<dbReference type="Gramene" id="Jr13_27890_p1">
    <property type="protein sequence ID" value="cds.Jr13_27890_p1"/>
    <property type="gene ID" value="Jr13_27890"/>
</dbReference>
<dbReference type="InterPro" id="IPR008949">
    <property type="entry name" value="Isoprenoid_synthase_dom_sf"/>
</dbReference>
<dbReference type="RefSeq" id="XP_018828906.1">
    <property type="nucleotide sequence ID" value="XM_018973361.2"/>
</dbReference>
<dbReference type="FunFam" id="1.10.600.10:FF:000007">
    <property type="entry name" value="Isoprene synthase, chloroplastic"/>
    <property type="match status" value="1"/>
</dbReference>
<dbReference type="InterPro" id="IPR044814">
    <property type="entry name" value="Terpene_cyclase_plant_C1"/>
</dbReference>
<dbReference type="GO" id="GO:0046246">
    <property type="term" value="P:terpene biosynthetic process"/>
    <property type="evidence" value="ECO:0000318"/>
    <property type="project" value="GO_Central"/>
</dbReference>
<evidence type="ECO:0000256" key="4">
    <source>
        <dbReference type="ARBA" id="ARBA00023239"/>
    </source>
</evidence>
<dbReference type="GO" id="GO:0010333">
    <property type="term" value="F:terpene synthase activity"/>
    <property type="evidence" value="ECO:0000318"/>
    <property type="project" value="GO_Central"/>
</dbReference>
<sequence length="610" mass="70609">MDLYLLASVLPTTNFTRVLLPSKTPISLQLLTSRSTRGSSTSTTVPSAFKCKVTNEISSNSNVVVRRSANYEPPIWHYDYIQSLRSEYAEESCIGQIEMLKEEVRIMLRKAVDPLLQLELIDNLQRLGLSYHFQSDIRVILESIYTNTSYQAGADIMCKKENLYSSALQFRLLRQHGYSMPQEIFNRFKTEFGSFEPSLCHDIKAILCLYEASFLLIEGESILEEARDFATKTLKEFVELNKDQNNLSAMVSHALELPLHWRMIRLEARWFIDLYRSGEDMNPILLELAELDFNMVQAVHQEDLKQMSRWWRSTGLGENLSFARDRLMENFLWTVGMSFQPEFGYNRRTLTKVNSLITTIDDVYDVYGTLEELELFTDAVERWDTNAMEQLPYYMQMCFLSLHNSINELAFDTLKQKGLNNVRYLKKAWVDLCKSYLLEARWYYNGYTPSFQEYIENAWISIGAPVILVHAYFSVTNSITEEALGCWEEYSNIVRWSSMILRLADDLGTSTDELERGDVPKSIQCYMNDTGASEEVARQYIRSLISTTWKNFNEERAASSPFSETFVEIAMNVARMAQCMYQHGDGHGIETHETKDRVLALLIHPISLHK</sequence>
<dbReference type="SFLD" id="SFLDG01604">
    <property type="entry name" value="Terpene_Cyclase_Like_1_C_Termi"/>
    <property type="match status" value="1"/>
</dbReference>
<dbReference type="SFLD" id="SFLDG01019">
    <property type="entry name" value="Terpene_Cyclase_Like_1_C_Termi"/>
    <property type="match status" value="1"/>
</dbReference>
<dbReference type="STRING" id="51240.A0A2I4FB84"/>
<dbReference type="FunFam" id="1.50.10.130:FF:000001">
    <property type="entry name" value="Isoprene synthase, chloroplastic"/>
    <property type="match status" value="1"/>
</dbReference>
<dbReference type="InterPro" id="IPR001906">
    <property type="entry name" value="Terpene_synth_N"/>
</dbReference>
<dbReference type="GO" id="GO:0016102">
    <property type="term" value="P:diterpenoid biosynthetic process"/>
    <property type="evidence" value="ECO:0007669"/>
    <property type="project" value="InterPro"/>
</dbReference>
<dbReference type="SFLD" id="SFLDS00005">
    <property type="entry name" value="Isoprenoid_Synthase_Type_I"/>
    <property type="match status" value="1"/>
</dbReference>
<dbReference type="FunCoup" id="A0A2I4FB84">
    <property type="interactions" value="340"/>
</dbReference>
<dbReference type="SUPFAM" id="SSF48576">
    <property type="entry name" value="Terpenoid synthases"/>
    <property type="match status" value="1"/>
</dbReference>
<dbReference type="InterPro" id="IPR034741">
    <property type="entry name" value="Terpene_cyclase-like_1_C"/>
</dbReference>
<dbReference type="PANTHER" id="PTHR31225:SF9">
    <property type="entry name" value="TERPENE SYNTHASE 10"/>
    <property type="match status" value="1"/>
</dbReference>
<dbReference type="PANTHER" id="PTHR31225">
    <property type="entry name" value="OS04G0344100 PROTEIN-RELATED"/>
    <property type="match status" value="1"/>
</dbReference>
<dbReference type="Pfam" id="PF03936">
    <property type="entry name" value="Terpene_synth_C"/>
    <property type="match status" value="1"/>
</dbReference>
<name>A0A2I4FB84_JUGRE</name>
<evidence type="ECO:0000313" key="6">
    <source>
        <dbReference type="RefSeq" id="XP_018828906.1"/>
    </source>
</evidence>
<dbReference type="Gene3D" id="1.10.600.10">
    <property type="entry name" value="Farnesyl Diphosphate Synthase"/>
    <property type="match status" value="1"/>
</dbReference>
<evidence type="ECO:0000313" key="5">
    <source>
        <dbReference type="Proteomes" id="UP000235220"/>
    </source>
</evidence>
<dbReference type="InterPro" id="IPR050148">
    <property type="entry name" value="Terpene_synthase-like"/>
</dbReference>
<dbReference type="InterPro" id="IPR005630">
    <property type="entry name" value="Terpene_synthase_metal-bd"/>
</dbReference>